<protein>
    <submittedName>
        <fullName evidence="1">Uncharacterized protein</fullName>
    </submittedName>
</protein>
<evidence type="ECO:0000313" key="1">
    <source>
        <dbReference type="EMBL" id="KAA3926569.1"/>
    </source>
</evidence>
<comment type="caution">
    <text evidence="1">The sequence shown here is derived from an EMBL/GenBank/DDBJ whole genome shotgun (WGS) entry which is preliminary data.</text>
</comment>
<evidence type="ECO:0000313" key="2">
    <source>
        <dbReference type="Proteomes" id="UP000365824"/>
    </source>
</evidence>
<name>A0A139KXY6_BACOV</name>
<proteinExistence type="predicted"/>
<dbReference type="EMBL" id="VWLB01000029">
    <property type="protein sequence ID" value="KAA3926569.1"/>
    <property type="molecule type" value="Genomic_DNA"/>
</dbReference>
<dbReference type="AlphaFoldDB" id="A0A139KXY6"/>
<dbReference type="STRING" id="28116.Bovatus_00370"/>
<dbReference type="Proteomes" id="UP000365824">
    <property type="component" value="Unassembled WGS sequence"/>
</dbReference>
<organism evidence="1 2">
    <name type="scientific">Bacteroides ovatus</name>
    <dbReference type="NCBI Taxonomy" id="28116"/>
    <lineage>
        <taxon>Bacteria</taxon>
        <taxon>Pseudomonadati</taxon>
        <taxon>Bacteroidota</taxon>
        <taxon>Bacteroidia</taxon>
        <taxon>Bacteroidales</taxon>
        <taxon>Bacteroidaceae</taxon>
        <taxon>Bacteroides</taxon>
    </lineage>
</organism>
<accession>A0A139KXY6</accession>
<reference evidence="1 2" key="1">
    <citation type="journal article" date="2019" name="Nat. Med.">
        <title>A library of human gut bacterial isolates paired with longitudinal multiomics data enables mechanistic microbiome research.</title>
        <authorList>
            <person name="Poyet M."/>
            <person name="Groussin M."/>
            <person name="Gibbons S.M."/>
            <person name="Avila-Pacheco J."/>
            <person name="Jiang X."/>
            <person name="Kearney S.M."/>
            <person name="Perrotta A.R."/>
            <person name="Berdy B."/>
            <person name="Zhao S."/>
            <person name="Lieberman T.D."/>
            <person name="Swanson P.K."/>
            <person name="Smith M."/>
            <person name="Roesemann S."/>
            <person name="Alexander J.E."/>
            <person name="Rich S.A."/>
            <person name="Livny J."/>
            <person name="Vlamakis H."/>
            <person name="Clish C."/>
            <person name="Bullock K."/>
            <person name="Deik A."/>
            <person name="Scott J."/>
            <person name="Pierce K.A."/>
            <person name="Xavier R.J."/>
            <person name="Alm E.J."/>
        </authorList>
    </citation>
    <scope>NUCLEOTIDE SEQUENCE [LARGE SCALE GENOMIC DNA]</scope>
    <source>
        <strain evidence="1 2">BIOML-A160</strain>
    </source>
</reference>
<dbReference type="RefSeq" id="WP_008775951.1">
    <property type="nucleotide sequence ID" value="NZ_CAXTIO010000001.1"/>
</dbReference>
<sequence length="78" mass="9376">MDKRTELEIQRDKYEAVIEERDALINSLRGENEKLKRDLESERGFYREKVSQCDDLKKFIESQRNLMDIVLKNNQSIL</sequence>
<gene>
    <name evidence="1" type="ORF">F3F25_16865</name>
</gene>